<protein>
    <submittedName>
        <fullName evidence="2">Uncharacterized protein</fullName>
    </submittedName>
</protein>
<comment type="caution">
    <text evidence="2">The sequence shown here is derived from an EMBL/GenBank/DDBJ whole genome shotgun (WGS) entry which is preliminary data.</text>
</comment>
<evidence type="ECO:0000313" key="2">
    <source>
        <dbReference type="EMBL" id="GLI36172.1"/>
    </source>
</evidence>
<gene>
    <name evidence="2" type="ORF">DAMNIGENAA_36050</name>
</gene>
<dbReference type="Proteomes" id="UP001144372">
    <property type="component" value="Unassembled WGS sequence"/>
</dbReference>
<name>A0A9W6FWK9_9BACT</name>
<accession>A0A9W6FWK9</accession>
<evidence type="ECO:0000313" key="3">
    <source>
        <dbReference type="Proteomes" id="UP001144372"/>
    </source>
</evidence>
<dbReference type="RefSeq" id="WP_281796389.1">
    <property type="nucleotide sequence ID" value="NZ_BSDR01000001.1"/>
</dbReference>
<dbReference type="EMBL" id="BSDR01000001">
    <property type="protein sequence ID" value="GLI36172.1"/>
    <property type="molecule type" value="Genomic_DNA"/>
</dbReference>
<sequence>MKKRGASREICGAMLDHFSITQLPQLANNQKGNHHSQRLPGPSLSFAVKTGQPLNDLLPRNDPAHDHQLV</sequence>
<dbReference type="AlphaFoldDB" id="A0A9W6FWK9"/>
<keyword evidence="3" id="KW-1185">Reference proteome</keyword>
<reference evidence="2" key="1">
    <citation type="submission" date="2022-12" db="EMBL/GenBank/DDBJ databases">
        <title>Reference genome sequencing for broad-spectrum identification of bacterial and archaeal isolates by mass spectrometry.</title>
        <authorList>
            <person name="Sekiguchi Y."/>
            <person name="Tourlousse D.M."/>
        </authorList>
    </citation>
    <scope>NUCLEOTIDE SEQUENCE</scope>
    <source>
        <strain evidence="2">ASRB1</strain>
    </source>
</reference>
<feature type="region of interest" description="Disordered" evidence="1">
    <location>
        <begin position="29"/>
        <end position="70"/>
    </location>
</feature>
<organism evidence="2 3">
    <name type="scientific">Desulforhabdus amnigena</name>
    <dbReference type="NCBI Taxonomy" id="40218"/>
    <lineage>
        <taxon>Bacteria</taxon>
        <taxon>Pseudomonadati</taxon>
        <taxon>Thermodesulfobacteriota</taxon>
        <taxon>Syntrophobacteria</taxon>
        <taxon>Syntrophobacterales</taxon>
        <taxon>Syntrophobacteraceae</taxon>
        <taxon>Desulforhabdus</taxon>
    </lineage>
</organism>
<proteinExistence type="predicted"/>
<evidence type="ECO:0000256" key="1">
    <source>
        <dbReference type="SAM" id="MobiDB-lite"/>
    </source>
</evidence>